<evidence type="ECO:0000256" key="2">
    <source>
        <dbReference type="ARBA" id="ARBA00022475"/>
    </source>
</evidence>
<evidence type="ECO:0000256" key="6">
    <source>
        <dbReference type="SAM" id="Coils"/>
    </source>
</evidence>
<feature type="coiled-coil region" evidence="6">
    <location>
        <begin position="86"/>
        <end position="113"/>
    </location>
</feature>
<feature type="domain" description="Cardiolipin synthase N-terminal" evidence="8">
    <location>
        <begin position="11"/>
        <end position="56"/>
    </location>
</feature>
<organism evidence="9 10">
    <name type="scientific">Antiquaquibacter oligotrophicus</name>
    <dbReference type="NCBI Taxonomy" id="2880260"/>
    <lineage>
        <taxon>Bacteria</taxon>
        <taxon>Bacillati</taxon>
        <taxon>Actinomycetota</taxon>
        <taxon>Actinomycetes</taxon>
        <taxon>Micrococcales</taxon>
        <taxon>Microbacteriaceae</taxon>
        <taxon>Antiquaquibacter</taxon>
    </lineage>
</organism>
<protein>
    <submittedName>
        <fullName evidence="9">Radical SAM superfamily enzyme YgiQ (UPF0313 family)</fullName>
    </submittedName>
</protein>
<sequence>MHVVLGLAILVATIYSLVDAIRIDSSRVKHIDKIAWVLLIIFIPLVGTILWWTMGREYWPRPSRTVEVQPYRASREPLTDDEIDAAVEAEITRHENEARIRRLERELRDLKGE</sequence>
<gene>
    <name evidence="9" type="ORF">M2152_001652</name>
</gene>
<dbReference type="EMBL" id="JARXVQ010000001">
    <property type="protein sequence ID" value="MDH6181470.1"/>
    <property type="molecule type" value="Genomic_DNA"/>
</dbReference>
<dbReference type="Proteomes" id="UP001160142">
    <property type="component" value="Unassembled WGS sequence"/>
</dbReference>
<dbReference type="InterPro" id="IPR027379">
    <property type="entry name" value="CLS_N"/>
</dbReference>
<keyword evidence="10" id="KW-1185">Reference proteome</keyword>
<keyword evidence="4 7" id="KW-1133">Transmembrane helix</keyword>
<evidence type="ECO:0000256" key="3">
    <source>
        <dbReference type="ARBA" id="ARBA00022692"/>
    </source>
</evidence>
<keyword evidence="6" id="KW-0175">Coiled coil</keyword>
<accession>A0ABT6KN94</accession>
<keyword evidence="5 7" id="KW-0472">Membrane</keyword>
<evidence type="ECO:0000259" key="8">
    <source>
        <dbReference type="Pfam" id="PF13396"/>
    </source>
</evidence>
<evidence type="ECO:0000313" key="9">
    <source>
        <dbReference type="EMBL" id="MDH6181470.1"/>
    </source>
</evidence>
<keyword evidence="2" id="KW-1003">Cell membrane</keyword>
<evidence type="ECO:0000313" key="10">
    <source>
        <dbReference type="Proteomes" id="UP001160142"/>
    </source>
</evidence>
<evidence type="ECO:0000256" key="5">
    <source>
        <dbReference type="ARBA" id="ARBA00023136"/>
    </source>
</evidence>
<proteinExistence type="predicted"/>
<keyword evidence="3 7" id="KW-0812">Transmembrane</keyword>
<feature type="transmembrane region" description="Helical" evidence="7">
    <location>
        <begin position="36"/>
        <end position="54"/>
    </location>
</feature>
<comment type="subcellular location">
    <subcellularLocation>
        <location evidence="1">Cell membrane</location>
        <topology evidence="1">Multi-pass membrane protein</topology>
    </subcellularLocation>
</comment>
<comment type="caution">
    <text evidence="9">The sequence shown here is derived from an EMBL/GenBank/DDBJ whole genome shotgun (WGS) entry which is preliminary data.</text>
</comment>
<evidence type="ECO:0000256" key="7">
    <source>
        <dbReference type="SAM" id="Phobius"/>
    </source>
</evidence>
<dbReference type="Pfam" id="PF13396">
    <property type="entry name" value="PLDc_N"/>
    <property type="match status" value="1"/>
</dbReference>
<dbReference type="RefSeq" id="WP_322133783.1">
    <property type="nucleotide sequence ID" value="NZ_CP085036.1"/>
</dbReference>
<name>A0ABT6KN94_9MICO</name>
<evidence type="ECO:0000256" key="4">
    <source>
        <dbReference type="ARBA" id="ARBA00022989"/>
    </source>
</evidence>
<reference evidence="9 10" key="1">
    <citation type="submission" date="2023-04" db="EMBL/GenBank/DDBJ databases">
        <title>Genome Encyclopedia of Bacteria and Archaea VI: Functional Genomics of Type Strains.</title>
        <authorList>
            <person name="Whitman W."/>
        </authorList>
    </citation>
    <scope>NUCLEOTIDE SEQUENCE [LARGE SCALE GENOMIC DNA]</scope>
    <source>
        <strain evidence="9 10">SG_E_30_P1</strain>
    </source>
</reference>
<evidence type="ECO:0000256" key="1">
    <source>
        <dbReference type="ARBA" id="ARBA00004651"/>
    </source>
</evidence>